<keyword evidence="1" id="KW-0496">Mitochondrion</keyword>
<dbReference type="EMBL" id="LKAM01000001">
    <property type="protein sequence ID" value="KUM50402.1"/>
    <property type="molecule type" value="Genomic_DNA"/>
</dbReference>
<proteinExistence type="predicted"/>
<protein>
    <submittedName>
        <fullName evidence="1">Uncharacterized protein</fullName>
    </submittedName>
</protein>
<accession>A0A101M3T7</accession>
<evidence type="ECO:0000313" key="1">
    <source>
        <dbReference type="EMBL" id="KUM50402.1"/>
    </source>
</evidence>
<organism evidence="1">
    <name type="scientific">Picea glauca</name>
    <name type="common">White spruce</name>
    <name type="synonym">Pinus glauca</name>
    <dbReference type="NCBI Taxonomy" id="3330"/>
    <lineage>
        <taxon>Eukaryota</taxon>
        <taxon>Viridiplantae</taxon>
        <taxon>Streptophyta</taxon>
        <taxon>Embryophyta</taxon>
        <taxon>Tracheophyta</taxon>
        <taxon>Spermatophyta</taxon>
        <taxon>Pinopsida</taxon>
        <taxon>Pinidae</taxon>
        <taxon>Conifers I</taxon>
        <taxon>Pinales</taxon>
        <taxon>Pinaceae</taxon>
        <taxon>Picea</taxon>
    </lineage>
</organism>
<gene>
    <name evidence="1" type="ORF">ABT39_MTgene245</name>
</gene>
<reference evidence="1" key="1">
    <citation type="journal article" date="2015" name="Genome Biol. Evol.">
        <title>Organellar Genomes of White Spruce (Picea glauca): Assembly and Annotation.</title>
        <authorList>
            <person name="Jackman S.D."/>
            <person name="Warren R.L."/>
            <person name="Gibb E.A."/>
            <person name="Vandervalk B.P."/>
            <person name="Mohamadi H."/>
            <person name="Chu J."/>
            <person name="Raymond A."/>
            <person name="Pleasance S."/>
            <person name="Coope R."/>
            <person name="Wildung M.R."/>
            <person name="Ritland C.E."/>
            <person name="Bousquet J."/>
            <person name="Jones S.J."/>
            <person name="Bohlmann J."/>
            <person name="Birol I."/>
        </authorList>
    </citation>
    <scope>NUCLEOTIDE SEQUENCE [LARGE SCALE GENOMIC DNA]</scope>
    <source>
        <tissue evidence="1">Flushing bud</tissue>
    </source>
</reference>
<geneLocation type="mitochondrion" evidence="1"/>
<comment type="caution">
    <text evidence="1">The sequence shown here is derived from an EMBL/GenBank/DDBJ whole genome shotgun (WGS) entry which is preliminary data.</text>
</comment>
<dbReference type="AlphaFoldDB" id="A0A101M3T7"/>
<sequence>MNGALLFFNGDRIRHRGSVRYGVNESIFFKLVNLYVDGWSLGSMNRSLFLPLSAISSSLPMRRTESARVSTVKSTPLTGWKSTHRKVKKKR</sequence>
<name>A0A101M3T7_PICGL</name>